<keyword evidence="3" id="KW-1185">Reference proteome</keyword>
<feature type="domain" description="Gp5/Type VI secretion system Vgr C-terminal trimerisation" evidence="1">
    <location>
        <begin position="3"/>
        <end position="102"/>
    </location>
</feature>
<evidence type="ECO:0000313" key="2">
    <source>
        <dbReference type="EMBL" id="TCK62701.1"/>
    </source>
</evidence>
<dbReference type="Proteomes" id="UP000295565">
    <property type="component" value="Unassembled WGS sequence"/>
</dbReference>
<evidence type="ECO:0000313" key="3">
    <source>
        <dbReference type="Proteomes" id="UP000295565"/>
    </source>
</evidence>
<dbReference type="InterPro" id="IPR054030">
    <property type="entry name" value="Gp5_Vgr_C"/>
</dbReference>
<gene>
    <name evidence="2" type="ORF">EV690_0366</name>
</gene>
<feature type="non-terminal residue" evidence="2">
    <location>
        <position position="1"/>
    </location>
</feature>
<accession>A0A4V2PSH4</accession>
<reference evidence="2 3" key="1">
    <citation type="submission" date="2019-03" db="EMBL/GenBank/DDBJ databases">
        <title>Genomic Encyclopedia of Type Strains, Phase IV (KMG-IV): sequencing the most valuable type-strain genomes for metagenomic binning, comparative biology and taxonomic classification.</title>
        <authorList>
            <person name="Goeker M."/>
        </authorList>
    </citation>
    <scope>NUCLEOTIDE SEQUENCE [LARGE SCALE GENOMIC DNA]</scope>
    <source>
        <strain evidence="2 3">DSM 18577</strain>
    </source>
</reference>
<protein>
    <recommendedName>
        <fullName evidence="1">Gp5/Type VI secretion system Vgr C-terminal trimerisation domain-containing protein</fullName>
    </recommendedName>
</protein>
<dbReference type="EMBL" id="SMGD01000004">
    <property type="protein sequence ID" value="TCK62701.1"/>
    <property type="molecule type" value="Genomic_DNA"/>
</dbReference>
<name>A0A4V2PSH4_9GAMM</name>
<comment type="caution">
    <text evidence="2">The sequence shown here is derived from an EMBL/GenBank/DDBJ whole genome shotgun (WGS) entry which is preliminary data.</text>
</comment>
<proteinExistence type="predicted"/>
<dbReference type="Pfam" id="PF22178">
    <property type="entry name" value="Gp5_trimer_C"/>
    <property type="match status" value="1"/>
</dbReference>
<evidence type="ECO:0000259" key="1">
    <source>
        <dbReference type="Pfam" id="PF22178"/>
    </source>
</evidence>
<dbReference type="SUPFAM" id="SSF69349">
    <property type="entry name" value="Phage fibre proteins"/>
    <property type="match status" value="1"/>
</dbReference>
<sequence>ETHQGQGYNELRFEDQAEKEEIFIHAQKDFNSHIEHDRKAEIGEDDHLSVTRNQFQRVKGDAHQTVDGEHRVHVQGDQTQAVDQTLHMKQGRSLLVEAGHEIHLKAGSKMVLESSSEITLSAGGSFVKIDASGVSIVGPAINLNSGGSAGSGSGYAGQIAKLPGDVEAATELKPQLVAPTTPIMTSRLPALANLDVAVMEVCQRMTDNTCPLDDCPCLK</sequence>
<organism evidence="2 3">
    <name type="scientific">Celerinatantimonas diazotrophica</name>
    <dbReference type="NCBI Taxonomy" id="412034"/>
    <lineage>
        <taxon>Bacteria</taxon>
        <taxon>Pseudomonadati</taxon>
        <taxon>Pseudomonadota</taxon>
        <taxon>Gammaproteobacteria</taxon>
        <taxon>Celerinatantimonadaceae</taxon>
        <taxon>Celerinatantimonas</taxon>
    </lineage>
</organism>
<dbReference type="AlphaFoldDB" id="A0A4V2PSH4"/>